<feature type="domain" description="XPG-I" evidence="12">
    <location>
        <begin position="140"/>
        <end position="221"/>
    </location>
</feature>
<dbReference type="GO" id="GO:0004527">
    <property type="term" value="F:exonuclease activity"/>
    <property type="evidence" value="ECO:0007669"/>
    <property type="project" value="UniProtKB-KW"/>
</dbReference>
<dbReference type="SMART" id="SM00484">
    <property type="entry name" value="XPGI"/>
    <property type="match status" value="1"/>
</dbReference>
<name>A0A081RLS4_9ARCH</name>
<keyword evidence="6" id="KW-0227">DNA damage</keyword>
<dbReference type="GO" id="GO:0006281">
    <property type="term" value="P:DNA repair"/>
    <property type="evidence" value="ECO:0007669"/>
    <property type="project" value="UniProtKB-KW"/>
</dbReference>
<comment type="caution">
    <text evidence="14">The sequence shown here is derived from an EMBL/GenBank/DDBJ whole genome shotgun (WGS) entry which is preliminary data.</text>
</comment>
<reference evidence="14 15" key="1">
    <citation type="submission" date="2014-06" db="EMBL/GenBank/DDBJ databases">
        <authorList>
            <person name="Ngugi D.K."/>
            <person name="Blom J."/>
            <person name="Alam I."/>
            <person name="Rashid M."/>
            <person name="Ba Alawi W."/>
            <person name="Zhang G."/>
            <person name="Hikmawan T."/>
            <person name="Guan Y."/>
            <person name="Antunes A."/>
            <person name="Siam R."/>
            <person name="ElDorry H."/>
            <person name="Bajic V."/>
            <person name="Stingl U."/>
        </authorList>
    </citation>
    <scope>NUCLEOTIDE SEQUENCE [LARGE SCALE GENOMIC DNA]</scope>
    <source>
        <strain evidence="14">SCGC AAA799-N04</strain>
    </source>
</reference>
<keyword evidence="7 14" id="KW-0378">Hydrolase</keyword>
<keyword evidence="3" id="KW-0540">Nuclease</keyword>
<dbReference type="InterPro" id="IPR029060">
    <property type="entry name" value="PIN-like_dom_sf"/>
</dbReference>
<dbReference type="InterPro" id="IPR019974">
    <property type="entry name" value="XPG_CS"/>
</dbReference>
<evidence type="ECO:0000256" key="2">
    <source>
        <dbReference type="ARBA" id="ARBA00022705"/>
    </source>
</evidence>
<dbReference type="SMART" id="SM00485">
    <property type="entry name" value="XPGN"/>
    <property type="match status" value="1"/>
</dbReference>
<dbReference type="CDD" id="cd09903">
    <property type="entry name" value="H3TH_FEN1-Arc"/>
    <property type="match status" value="1"/>
</dbReference>
<dbReference type="EMBL" id="JOKN01000030">
    <property type="protein sequence ID" value="KEQ56147.1"/>
    <property type="molecule type" value="Genomic_DNA"/>
</dbReference>
<dbReference type="GO" id="GO:0046872">
    <property type="term" value="F:metal ion binding"/>
    <property type="evidence" value="ECO:0007669"/>
    <property type="project" value="UniProtKB-KW"/>
</dbReference>
<dbReference type="PRINTS" id="PR00853">
    <property type="entry name" value="XPGRADSUPER"/>
</dbReference>
<dbReference type="SMART" id="SM00279">
    <property type="entry name" value="HhH2"/>
    <property type="match status" value="1"/>
</dbReference>
<sequence length="354" mass="40275">MGLNLKDLVVREKTTLEAFSNKVIAIDAYNAIYQFLASIRGPDGLQLSDSEGRITSHLSGLLYRNVNFLSLGIKPVYVFDGKPPSLKTAEIERRKQIKMDATIKYEKAIADGNMEDARKYAQQTTSMKDGMVKESKQLLTYFGIPYIEAPSEGEATAAHLTNTGQAYASASQDFDSILCGAKRLVRNFTNSGRRKIPNKNTYIDIVPEIIETQKTLDSLELTREELIDIGILIGTDFNPNGFERVGPKTALKMIKQYSRLEDIPQIQEQLEEIDFQEIRKIFLNPEVADVKEIVFDNVDYEGMTNYLVKERSFSEDRVNSTLNVPQYTEEKIKQALDMLYIDRKNEFRELSHVL</sequence>
<evidence type="ECO:0000256" key="4">
    <source>
        <dbReference type="ARBA" id="ARBA00022723"/>
    </source>
</evidence>
<dbReference type="SUPFAM" id="SSF47807">
    <property type="entry name" value="5' to 3' exonuclease, C-terminal subdomain"/>
    <property type="match status" value="1"/>
</dbReference>
<dbReference type="PANTHER" id="PTHR11081:SF9">
    <property type="entry name" value="FLAP ENDONUCLEASE 1"/>
    <property type="match status" value="1"/>
</dbReference>
<evidence type="ECO:0000256" key="9">
    <source>
        <dbReference type="ARBA" id="ARBA00022842"/>
    </source>
</evidence>
<evidence type="ECO:0000256" key="11">
    <source>
        <dbReference type="NCBIfam" id="TIGR03674"/>
    </source>
</evidence>
<proteinExistence type="inferred from homology"/>
<dbReference type="GO" id="GO:0003677">
    <property type="term" value="F:DNA binding"/>
    <property type="evidence" value="ECO:0007669"/>
    <property type="project" value="InterPro"/>
</dbReference>
<comment type="cofactor">
    <cofactor evidence="1">
        <name>Mg(2+)</name>
        <dbReference type="ChEBI" id="CHEBI:18420"/>
    </cofactor>
</comment>
<evidence type="ECO:0000256" key="10">
    <source>
        <dbReference type="ARBA" id="ARBA00023204"/>
    </source>
</evidence>
<accession>A0A081RLS4</accession>
<dbReference type="GO" id="GO:0017108">
    <property type="term" value="F:5'-flap endonuclease activity"/>
    <property type="evidence" value="ECO:0007669"/>
    <property type="project" value="TreeGrafter"/>
</dbReference>
<gene>
    <name evidence="14" type="primary">fen</name>
    <name evidence="14" type="ORF">AAA799N04_01396</name>
</gene>
<dbReference type="GO" id="GO:0006260">
    <property type="term" value="P:DNA replication"/>
    <property type="evidence" value="ECO:0007669"/>
    <property type="project" value="UniProtKB-KW"/>
</dbReference>
<evidence type="ECO:0000256" key="1">
    <source>
        <dbReference type="ARBA" id="ARBA00001946"/>
    </source>
</evidence>
<dbReference type="HAMAP" id="MF_00614">
    <property type="entry name" value="Fen"/>
    <property type="match status" value="1"/>
</dbReference>
<evidence type="ECO:0000313" key="14">
    <source>
        <dbReference type="EMBL" id="KEQ56147.1"/>
    </source>
</evidence>
<keyword evidence="9" id="KW-0460">Magnesium</keyword>
<dbReference type="AlphaFoldDB" id="A0A081RLS4"/>
<organism evidence="14 15">
    <name type="scientific">Marine Group I thaumarchaeote SCGC AAA799-N04</name>
    <dbReference type="NCBI Taxonomy" id="1502293"/>
    <lineage>
        <taxon>Archaea</taxon>
        <taxon>Nitrososphaerota</taxon>
        <taxon>Marine Group I</taxon>
    </lineage>
</organism>
<evidence type="ECO:0000259" key="13">
    <source>
        <dbReference type="SMART" id="SM00485"/>
    </source>
</evidence>
<evidence type="ECO:0000256" key="7">
    <source>
        <dbReference type="ARBA" id="ARBA00022801"/>
    </source>
</evidence>
<keyword evidence="4" id="KW-0479">Metal-binding</keyword>
<dbReference type="NCBIfam" id="TIGR03674">
    <property type="entry name" value="fen_arch"/>
    <property type="match status" value="1"/>
</dbReference>
<keyword evidence="10" id="KW-0234">DNA repair</keyword>
<dbReference type="Gene3D" id="3.40.50.1010">
    <property type="entry name" value="5'-nuclease"/>
    <property type="match status" value="1"/>
</dbReference>
<evidence type="ECO:0000259" key="12">
    <source>
        <dbReference type="SMART" id="SM00484"/>
    </source>
</evidence>
<evidence type="ECO:0000256" key="8">
    <source>
        <dbReference type="ARBA" id="ARBA00022839"/>
    </source>
</evidence>
<keyword evidence="5 14" id="KW-0255">Endonuclease</keyword>
<evidence type="ECO:0000256" key="3">
    <source>
        <dbReference type="ARBA" id="ARBA00022722"/>
    </source>
</evidence>
<dbReference type="InterPro" id="IPR006086">
    <property type="entry name" value="XPG-I_dom"/>
</dbReference>
<keyword evidence="2" id="KW-0235">DNA replication</keyword>
<dbReference type="InterPro" id="IPR008918">
    <property type="entry name" value="HhH2"/>
</dbReference>
<dbReference type="SUPFAM" id="SSF88723">
    <property type="entry name" value="PIN domain-like"/>
    <property type="match status" value="1"/>
</dbReference>
<protein>
    <recommendedName>
        <fullName evidence="11">Flap endonuclease-1</fullName>
    </recommendedName>
</protein>
<dbReference type="FunFam" id="1.10.150.20:FF:000087">
    <property type="entry name" value="Flap endonuclease 1"/>
    <property type="match status" value="1"/>
</dbReference>
<evidence type="ECO:0000256" key="5">
    <source>
        <dbReference type="ARBA" id="ARBA00022759"/>
    </source>
</evidence>
<dbReference type="PROSITE" id="PS00841">
    <property type="entry name" value="XPG_1"/>
    <property type="match status" value="1"/>
</dbReference>
<keyword evidence="8" id="KW-0269">Exonuclease</keyword>
<feature type="domain" description="XPG N-terminal" evidence="13">
    <location>
        <begin position="1"/>
        <end position="101"/>
    </location>
</feature>
<dbReference type="InterPro" id="IPR006085">
    <property type="entry name" value="XPG_DNA_repair_N"/>
</dbReference>
<dbReference type="InterPro" id="IPR036279">
    <property type="entry name" value="5-3_exonuclease_C_sf"/>
</dbReference>
<dbReference type="Proteomes" id="UP000028059">
    <property type="component" value="Unassembled WGS sequence"/>
</dbReference>
<dbReference type="InterPro" id="IPR006084">
    <property type="entry name" value="XPG/Rad2"/>
</dbReference>
<evidence type="ECO:0000256" key="6">
    <source>
        <dbReference type="ARBA" id="ARBA00022763"/>
    </source>
</evidence>
<dbReference type="CDD" id="cd09867">
    <property type="entry name" value="PIN_FEN1"/>
    <property type="match status" value="1"/>
</dbReference>
<dbReference type="InterPro" id="IPR023426">
    <property type="entry name" value="Flap_endonuc"/>
</dbReference>
<dbReference type="InterPro" id="IPR019973">
    <property type="entry name" value="Flap_endonuc_arc"/>
</dbReference>
<keyword evidence="15" id="KW-1185">Reference proteome</keyword>
<dbReference type="PANTHER" id="PTHR11081">
    <property type="entry name" value="FLAP ENDONUCLEASE FAMILY MEMBER"/>
    <property type="match status" value="1"/>
</dbReference>
<dbReference type="Pfam" id="PF00752">
    <property type="entry name" value="XPG_N"/>
    <property type="match status" value="1"/>
</dbReference>
<dbReference type="Pfam" id="PF00867">
    <property type="entry name" value="XPG_I"/>
    <property type="match status" value="1"/>
</dbReference>
<dbReference type="Gene3D" id="1.10.150.20">
    <property type="entry name" value="5' to 3' exonuclease, C-terminal subdomain"/>
    <property type="match status" value="1"/>
</dbReference>
<dbReference type="FunFam" id="3.40.50.1010:FF:000016">
    <property type="entry name" value="Flap endonuclease 1"/>
    <property type="match status" value="1"/>
</dbReference>
<feature type="non-terminal residue" evidence="14">
    <location>
        <position position="354"/>
    </location>
</feature>
<evidence type="ECO:0000313" key="15">
    <source>
        <dbReference type="Proteomes" id="UP000028059"/>
    </source>
</evidence>